<evidence type="ECO:0000256" key="1">
    <source>
        <dbReference type="SAM" id="MobiDB-lite"/>
    </source>
</evidence>
<keyword evidence="3" id="KW-1185">Reference proteome</keyword>
<feature type="compositionally biased region" description="Basic and acidic residues" evidence="1">
    <location>
        <begin position="15"/>
        <end position="30"/>
    </location>
</feature>
<dbReference type="EMBL" id="SPLM01000147">
    <property type="protein sequence ID" value="TMW55505.1"/>
    <property type="molecule type" value="Genomic_DNA"/>
</dbReference>
<dbReference type="Proteomes" id="UP000794436">
    <property type="component" value="Unassembled WGS sequence"/>
</dbReference>
<gene>
    <name evidence="2" type="ORF">Poli38472_010387</name>
</gene>
<comment type="caution">
    <text evidence="2">The sequence shown here is derived from an EMBL/GenBank/DDBJ whole genome shotgun (WGS) entry which is preliminary data.</text>
</comment>
<reference evidence="2" key="1">
    <citation type="submission" date="2019-03" db="EMBL/GenBank/DDBJ databases">
        <title>Long read genome sequence of the mycoparasitic Pythium oligandrum ATCC 38472 isolated from sugarbeet rhizosphere.</title>
        <authorList>
            <person name="Gaulin E."/>
        </authorList>
    </citation>
    <scope>NUCLEOTIDE SEQUENCE</scope>
    <source>
        <strain evidence="2">ATCC 38472_TT</strain>
    </source>
</reference>
<evidence type="ECO:0000313" key="2">
    <source>
        <dbReference type="EMBL" id="TMW55505.1"/>
    </source>
</evidence>
<feature type="compositionally biased region" description="Polar residues" evidence="1">
    <location>
        <begin position="1"/>
        <end position="12"/>
    </location>
</feature>
<dbReference type="OrthoDB" id="166084at2759"/>
<feature type="region of interest" description="Disordered" evidence="1">
    <location>
        <begin position="1"/>
        <end position="60"/>
    </location>
</feature>
<accession>A0A8K1C314</accession>
<sequence length="184" mass="20654">MLPETTSPSTMDSLKAMRLDALYEGKHNEDASASDQEESDLVRTEMPTRIPMGEGPSGSMDDTYLRELLGSSLSEGSPASRSLVRRSKSCGVQEHLSAKRRDYRIMIGYRDESLRERFKRNTESLLRTAMDDAAAGSNSAILARKALKYRRILERMEGVDLNDSSFDVSECLGVRWQHVSNNDE</sequence>
<protein>
    <submittedName>
        <fullName evidence="2">Uncharacterized protein</fullName>
    </submittedName>
</protein>
<proteinExistence type="predicted"/>
<evidence type="ECO:0000313" key="3">
    <source>
        <dbReference type="Proteomes" id="UP000794436"/>
    </source>
</evidence>
<dbReference type="AlphaFoldDB" id="A0A8K1C314"/>
<organism evidence="2 3">
    <name type="scientific">Pythium oligandrum</name>
    <name type="common">Mycoparasitic fungus</name>
    <dbReference type="NCBI Taxonomy" id="41045"/>
    <lineage>
        <taxon>Eukaryota</taxon>
        <taxon>Sar</taxon>
        <taxon>Stramenopiles</taxon>
        <taxon>Oomycota</taxon>
        <taxon>Peronosporomycetes</taxon>
        <taxon>Pythiales</taxon>
        <taxon>Pythiaceae</taxon>
        <taxon>Pythium</taxon>
    </lineage>
</organism>
<name>A0A8K1C314_PYTOL</name>